<dbReference type="GO" id="GO:0043565">
    <property type="term" value="F:sequence-specific DNA binding"/>
    <property type="evidence" value="ECO:0007669"/>
    <property type="project" value="InterPro"/>
</dbReference>
<evidence type="ECO:0000259" key="6">
    <source>
        <dbReference type="PROSITE" id="PS50110"/>
    </source>
</evidence>
<name>A0A329M133_9BACL</name>
<dbReference type="Gene3D" id="1.10.10.60">
    <property type="entry name" value="Homeodomain-like"/>
    <property type="match status" value="2"/>
</dbReference>
<dbReference type="InterPro" id="IPR020449">
    <property type="entry name" value="Tscrpt_reg_AraC-type_HTH"/>
</dbReference>
<dbReference type="InterPro" id="IPR018062">
    <property type="entry name" value="HTH_AraC-typ_CS"/>
</dbReference>
<evidence type="ECO:0000256" key="4">
    <source>
        <dbReference type="PROSITE-ProRule" id="PRU00169"/>
    </source>
</evidence>
<dbReference type="GO" id="GO:0003700">
    <property type="term" value="F:DNA-binding transcription factor activity"/>
    <property type="evidence" value="ECO:0007669"/>
    <property type="project" value="InterPro"/>
</dbReference>
<dbReference type="SUPFAM" id="SSF52172">
    <property type="entry name" value="CheY-like"/>
    <property type="match status" value="1"/>
</dbReference>
<dbReference type="AlphaFoldDB" id="A0A329M133"/>
<dbReference type="InterPro" id="IPR009057">
    <property type="entry name" value="Homeodomain-like_sf"/>
</dbReference>
<dbReference type="OrthoDB" id="159632at2"/>
<dbReference type="InterPro" id="IPR018060">
    <property type="entry name" value="HTH_AraC"/>
</dbReference>
<organism evidence="7 8">
    <name type="scientific">Paenibacillus contaminans</name>
    <dbReference type="NCBI Taxonomy" id="450362"/>
    <lineage>
        <taxon>Bacteria</taxon>
        <taxon>Bacillati</taxon>
        <taxon>Bacillota</taxon>
        <taxon>Bacilli</taxon>
        <taxon>Bacillales</taxon>
        <taxon>Paenibacillaceae</taxon>
        <taxon>Paenibacillus</taxon>
    </lineage>
</organism>
<dbReference type="SMART" id="SM00342">
    <property type="entry name" value="HTH_ARAC"/>
    <property type="match status" value="1"/>
</dbReference>
<feature type="domain" description="Response regulatory" evidence="6">
    <location>
        <begin position="2"/>
        <end position="119"/>
    </location>
</feature>
<sequence length="541" mass="62868">MKVLIVDDEKHVRDAIRLLVDWDGFGIDTILEASDGEAAVKLVETEQPEFLFTDMMMPGINGVQLLEWLQTNSPRTKSIVISGHDDFDLVRNTVKYGGMDYILKPIDPSELNEALRKAFEARCQEDKALQHAQQRNIEMNQLKPVYWDKMFSNLISEPTYFESISDSLQQEFQISGEIKQCRVAILSMLTMDRNVRDKFASSLDLLFFSIVNICNEYLRKRNAGYAFRYWNSTSEIVLLLWRETNNAEKLLHSINEGIAGALKTRFDFGIGSTEPFPCGITKSFQEANTALRQRNLLKRQSWVHVYSPSNAPKSVDLHVGDFEEAIRLALRSRSEDHIESAVGQWFEAVRKLPGISLEQLELWRHEYNVLRSRYAKEFAAKTDTDATSEDWPEQTDASRYIIPSDQEGILSVTLWQREWARGLLELSRRTAEQRKDDHVIYEVAKYIQNHYHHELALQDIAGRFYLSREYISRKFKQVFGENLSDYIERIRIDKAKLLLQSPHLRIVQVAEMVGYRDEKYFSKVFKKSEGLSPGEYRKKHL</sequence>
<keyword evidence="3" id="KW-0804">Transcription</keyword>
<dbReference type="EMBL" id="QMFB01000042">
    <property type="protein sequence ID" value="RAV10597.1"/>
    <property type="molecule type" value="Genomic_DNA"/>
</dbReference>
<dbReference type="GO" id="GO:0000160">
    <property type="term" value="P:phosphorelay signal transduction system"/>
    <property type="evidence" value="ECO:0007669"/>
    <property type="project" value="InterPro"/>
</dbReference>
<evidence type="ECO:0000256" key="1">
    <source>
        <dbReference type="ARBA" id="ARBA00023015"/>
    </source>
</evidence>
<evidence type="ECO:0000256" key="2">
    <source>
        <dbReference type="ARBA" id="ARBA00023125"/>
    </source>
</evidence>
<dbReference type="CDD" id="cd17536">
    <property type="entry name" value="REC_YesN-like"/>
    <property type="match status" value="1"/>
</dbReference>
<feature type="domain" description="HTH araC/xylS-type" evidence="5">
    <location>
        <begin position="441"/>
        <end position="539"/>
    </location>
</feature>
<keyword evidence="8" id="KW-1185">Reference proteome</keyword>
<evidence type="ECO:0000313" key="8">
    <source>
        <dbReference type="Proteomes" id="UP000250369"/>
    </source>
</evidence>
<protein>
    <submittedName>
        <fullName evidence="7">DNA-binding response regulator</fullName>
    </submittedName>
</protein>
<dbReference type="PROSITE" id="PS00041">
    <property type="entry name" value="HTH_ARAC_FAMILY_1"/>
    <property type="match status" value="1"/>
</dbReference>
<evidence type="ECO:0000256" key="3">
    <source>
        <dbReference type="ARBA" id="ARBA00023163"/>
    </source>
</evidence>
<evidence type="ECO:0000313" key="7">
    <source>
        <dbReference type="EMBL" id="RAV10597.1"/>
    </source>
</evidence>
<keyword evidence="2 7" id="KW-0238">DNA-binding</keyword>
<reference evidence="7 8" key="1">
    <citation type="journal article" date="2009" name="Int. J. Syst. Evol. Microbiol.">
        <title>Paenibacillus contaminans sp. nov., isolated from a contaminated laboratory plate.</title>
        <authorList>
            <person name="Chou J.H."/>
            <person name="Lee J.H."/>
            <person name="Lin M.C."/>
            <person name="Chang P.S."/>
            <person name="Arun A.B."/>
            <person name="Young C.C."/>
            <person name="Chen W.M."/>
        </authorList>
    </citation>
    <scope>NUCLEOTIDE SEQUENCE [LARGE SCALE GENOMIC DNA]</scope>
    <source>
        <strain evidence="7 8">CKOBP-6</strain>
    </source>
</reference>
<dbReference type="InterPro" id="IPR011006">
    <property type="entry name" value="CheY-like_superfamily"/>
</dbReference>
<feature type="modified residue" description="4-aspartylphosphate" evidence="4">
    <location>
        <position position="54"/>
    </location>
</feature>
<keyword evidence="1" id="KW-0805">Transcription regulation</keyword>
<dbReference type="PROSITE" id="PS01124">
    <property type="entry name" value="HTH_ARAC_FAMILY_2"/>
    <property type="match status" value="1"/>
</dbReference>
<dbReference type="Proteomes" id="UP000250369">
    <property type="component" value="Unassembled WGS sequence"/>
</dbReference>
<dbReference type="PANTHER" id="PTHR43280">
    <property type="entry name" value="ARAC-FAMILY TRANSCRIPTIONAL REGULATOR"/>
    <property type="match status" value="1"/>
</dbReference>
<dbReference type="Gene3D" id="3.40.50.2300">
    <property type="match status" value="1"/>
</dbReference>
<dbReference type="PROSITE" id="PS50110">
    <property type="entry name" value="RESPONSE_REGULATORY"/>
    <property type="match status" value="1"/>
</dbReference>
<dbReference type="SUPFAM" id="SSF46689">
    <property type="entry name" value="Homeodomain-like"/>
    <property type="match status" value="2"/>
</dbReference>
<evidence type="ECO:0000259" key="5">
    <source>
        <dbReference type="PROSITE" id="PS01124"/>
    </source>
</evidence>
<dbReference type="Pfam" id="PF12833">
    <property type="entry name" value="HTH_18"/>
    <property type="match status" value="1"/>
</dbReference>
<dbReference type="Pfam" id="PF00072">
    <property type="entry name" value="Response_reg"/>
    <property type="match status" value="1"/>
</dbReference>
<dbReference type="RefSeq" id="WP_113036183.1">
    <property type="nucleotide sequence ID" value="NZ_QMFB01000042.1"/>
</dbReference>
<proteinExistence type="predicted"/>
<dbReference type="SMART" id="SM00448">
    <property type="entry name" value="REC"/>
    <property type="match status" value="1"/>
</dbReference>
<dbReference type="PRINTS" id="PR00032">
    <property type="entry name" value="HTHARAC"/>
</dbReference>
<dbReference type="PANTHER" id="PTHR43280:SF10">
    <property type="entry name" value="REGULATORY PROTEIN POCR"/>
    <property type="match status" value="1"/>
</dbReference>
<keyword evidence="4" id="KW-0597">Phosphoprotein</keyword>
<gene>
    <name evidence="7" type="ORF">DQG23_37595</name>
</gene>
<comment type="caution">
    <text evidence="7">The sequence shown here is derived from an EMBL/GenBank/DDBJ whole genome shotgun (WGS) entry which is preliminary data.</text>
</comment>
<dbReference type="InterPro" id="IPR001789">
    <property type="entry name" value="Sig_transdc_resp-reg_receiver"/>
</dbReference>
<accession>A0A329M133</accession>